<dbReference type="SUPFAM" id="SSF55048">
    <property type="entry name" value="Probable ACP-binding domain of malonyl-CoA ACP transacylase"/>
    <property type="match status" value="1"/>
</dbReference>
<dbReference type="GO" id="GO:0016491">
    <property type="term" value="F:oxidoreductase activity"/>
    <property type="evidence" value="ECO:0007669"/>
    <property type="project" value="UniProtKB-KW"/>
</dbReference>
<keyword evidence="3" id="KW-0596">Phosphopantetheine</keyword>
<feature type="region of interest" description="Disordered" evidence="21">
    <location>
        <begin position="1526"/>
        <end position="1546"/>
    </location>
</feature>
<evidence type="ECO:0000256" key="12">
    <source>
        <dbReference type="ARBA" id="ARBA00051971"/>
    </source>
</evidence>
<evidence type="ECO:0000259" key="22">
    <source>
        <dbReference type="PROSITE" id="PS50075"/>
    </source>
</evidence>
<comment type="catalytic activity">
    <reaction evidence="11">
        <text>17-(4-hydroxyphenyl)heptadecanoyl-[(phenol)carboxyphthiodiolenone synthase] + 2 (S)-methylmalonyl-CoA + 3 malonyl-CoA + 5 NADPH + 10 H(+) = C35-(phenol)carboxyphthiodiolenone-[(phenol)carboxyphthiodiolenone synthase] + 5 CO2 + 5 NADP(+) + 5 CoA + 2 H2O</text>
        <dbReference type="Rhea" id="RHEA:57756"/>
        <dbReference type="Rhea" id="RHEA-COMP:14272"/>
        <dbReference type="Rhea" id="RHEA-COMP:14989"/>
        <dbReference type="ChEBI" id="CHEBI:15377"/>
        <dbReference type="ChEBI" id="CHEBI:15378"/>
        <dbReference type="ChEBI" id="CHEBI:16526"/>
        <dbReference type="ChEBI" id="CHEBI:57287"/>
        <dbReference type="ChEBI" id="CHEBI:57327"/>
        <dbReference type="ChEBI" id="CHEBI:57384"/>
        <dbReference type="ChEBI" id="CHEBI:57783"/>
        <dbReference type="ChEBI" id="CHEBI:58349"/>
        <dbReference type="ChEBI" id="CHEBI:133300"/>
        <dbReference type="ChEBI" id="CHEBI:142259"/>
        <dbReference type="EC" id="2.3.1.292"/>
    </reaction>
</comment>
<dbReference type="Gene3D" id="3.30.70.250">
    <property type="entry name" value="Malonyl-CoA ACP transacylase, ACP-binding"/>
    <property type="match status" value="1"/>
</dbReference>
<dbReference type="InterPro" id="IPR036291">
    <property type="entry name" value="NAD(P)-bd_dom_sf"/>
</dbReference>
<evidence type="ECO:0000256" key="21">
    <source>
        <dbReference type="SAM" id="MobiDB-lite"/>
    </source>
</evidence>
<evidence type="ECO:0000256" key="10">
    <source>
        <dbReference type="ARBA" id="ARBA00023268"/>
    </source>
</evidence>
<dbReference type="SUPFAM" id="SSF52151">
    <property type="entry name" value="FabD/lysophospholipase-like"/>
    <property type="match status" value="1"/>
</dbReference>
<dbReference type="Gene3D" id="3.40.47.10">
    <property type="match status" value="1"/>
</dbReference>
<protein>
    <recommendedName>
        <fullName evidence="17">Phenolphthiocerol/phthiocerol polyketide synthase subunit E</fullName>
        <ecNumber evidence="16">2.3.1.292</ecNumber>
    </recommendedName>
    <alternativeName>
        <fullName evidence="19">(Phenol)carboxyphthiodiolenone synthase subunit E</fullName>
    </alternativeName>
    <alternativeName>
        <fullName evidence="20">Beta-ketoacyl-acyl-carrier-protein synthase I</fullName>
    </alternativeName>
    <alternativeName>
        <fullName evidence="18">Phthiocerol synthesis polyketide synthase type I PpsE</fullName>
    </alternativeName>
</protein>
<dbReference type="InterPro" id="IPR014043">
    <property type="entry name" value="Acyl_transferase_dom"/>
</dbReference>
<dbReference type="InterPro" id="IPR016039">
    <property type="entry name" value="Thiolase-like"/>
</dbReference>
<keyword evidence="9" id="KW-0443">Lipid metabolism</keyword>
<keyword evidence="5" id="KW-0808">Transferase</keyword>
<dbReference type="RefSeq" id="WP_126631272.1">
    <property type="nucleotide sequence ID" value="NZ_BIFT01000002.1"/>
</dbReference>
<dbReference type="Gene3D" id="3.30.70.3290">
    <property type="match status" value="1"/>
</dbReference>
<dbReference type="InterPro" id="IPR016035">
    <property type="entry name" value="Acyl_Trfase/lysoPLipase"/>
</dbReference>
<evidence type="ECO:0000256" key="5">
    <source>
        <dbReference type="ARBA" id="ARBA00022679"/>
    </source>
</evidence>
<dbReference type="InterPro" id="IPR009081">
    <property type="entry name" value="PP-bd_ACP"/>
</dbReference>
<dbReference type="Pfam" id="PF21394">
    <property type="entry name" value="Beta-ketacyl_N"/>
    <property type="match status" value="1"/>
</dbReference>
<dbReference type="InterPro" id="IPR014031">
    <property type="entry name" value="Ketoacyl_synth_C"/>
</dbReference>
<dbReference type="InterPro" id="IPR016036">
    <property type="entry name" value="Malonyl_transacylase_ACP-bd"/>
</dbReference>
<evidence type="ECO:0000256" key="11">
    <source>
        <dbReference type="ARBA" id="ARBA00050973"/>
    </source>
</evidence>
<keyword evidence="8" id="KW-0560">Oxidoreductase</keyword>
<reference evidence="25" key="1">
    <citation type="submission" date="2018-12" db="EMBL/GenBank/DDBJ databases">
        <title>Tengunoibacter tsumagoiensis gen. nov., sp. nov., Dictyobacter kobayashii sp. nov., D. alpinus sp. nov., and D. joshuensis sp. nov. and description of Dictyobacteraceae fam. nov. within the order Ktedonobacterales isolated from Tengu-no-mugimeshi.</title>
        <authorList>
            <person name="Wang C.M."/>
            <person name="Zheng Y."/>
            <person name="Sakai Y."/>
            <person name="Toyoda A."/>
            <person name="Minakuchi Y."/>
            <person name="Abe K."/>
            <person name="Yokota A."/>
            <person name="Yabe S."/>
        </authorList>
    </citation>
    <scope>NUCLEOTIDE SEQUENCE [LARGE SCALE GENOMIC DNA]</scope>
    <source>
        <strain evidence="25">Uno16</strain>
    </source>
</reference>
<feature type="domain" description="Carrier" evidence="22">
    <location>
        <begin position="1451"/>
        <end position="1526"/>
    </location>
</feature>
<dbReference type="InterPro" id="IPR020806">
    <property type="entry name" value="PKS_PP-bd"/>
</dbReference>
<comment type="cofactor">
    <cofactor evidence="2">
        <name>pantetheine 4'-phosphate</name>
        <dbReference type="ChEBI" id="CHEBI:47942"/>
    </cofactor>
</comment>
<dbReference type="CDD" id="cd00833">
    <property type="entry name" value="PKS"/>
    <property type="match status" value="1"/>
</dbReference>
<keyword evidence="10" id="KW-0511">Multifunctional enzyme</keyword>
<comment type="catalytic activity">
    <reaction evidence="13">
        <text>docosanoyl-[(phenol)carboxyphthiodiolenone synthase] + 2 (S)-methylmalonyl-CoA + 3 malonyl-CoA + 5 NADPH + 10 H(+) = C34-carboxyphthiodiolenone-[(phenol)carboxyphthiodiolenone synthase] + 5 CO2 + 5 NADP(+) + 5 CoA + 2 H2O</text>
        <dbReference type="Rhea" id="RHEA:57752"/>
        <dbReference type="Rhea" id="RHEA-COMP:14987"/>
        <dbReference type="Rhea" id="RHEA-COMP:14988"/>
        <dbReference type="ChEBI" id="CHEBI:15377"/>
        <dbReference type="ChEBI" id="CHEBI:15378"/>
        <dbReference type="ChEBI" id="CHEBI:16526"/>
        <dbReference type="ChEBI" id="CHEBI:57287"/>
        <dbReference type="ChEBI" id="CHEBI:57327"/>
        <dbReference type="ChEBI" id="CHEBI:57384"/>
        <dbReference type="ChEBI" id="CHEBI:57783"/>
        <dbReference type="ChEBI" id="CHEBI:58349"/>
        <dbReference type="ChEBI" id="CHEBI:142237"/>
        <dbReference type="ChEBI" id="CHEBI:142238"/>
        <dbReference type="EC" id="2.3.1.292"/>
    </reaction>
</comment>
<dbReference type="PANTHER" id="PTHR43775:SF51">
    <property type="entry name" value="INACTIVE PHENOLPHTHIOCEROL SYNTHESIS POLYKETIDE SYNTHASE TYPE I PKS1-RELATED"/>
    <property type="match status" value="1"/>
</dbReference>
<dbReference type="InterPro" id="IPR014030">
    <property type="entry name" value="Ketoacyl_synth_N"/>
</dbReference>
<dbReference type="GO" id="GO:0006633">
    <property type="term" value="P:fatty acid biosynthetic process"/>
    <property type="evidence" value="ECO:0007669"/>
    <property type="project" value="TreeGrafter"/>
</dbReference>
<comment type="catalytic activity">
    <reaction evidence="12">
        <text>19-(4-hydroxyphenyl)nonadecanoyl-[(phenol)carboxyphthiodiolenone synthase] + 2 (S)-methylmalonyl-CoA + 3 malonyl-CoA + 5 NADPH + 10 H(+) = C37-(phenol)carboxyphthiodiolenone-[(phenol)carboxyphthiodiolenone synthase] + 5 CO2 + 5 NADP(+) + 5 CoA + 2 H2O</text>
        <dbReference type="Rhea" id="RHEA:57760"/>
        <dbReference type="Rhea" id="RHEA-COMP:14273"/>
        <dbReference type="Rhea" id="RHEA-COMP:14990"/>
        <dbReference type="ChEBI" id="CHEBI:15377"/>
        <dbReference type="ChEBI" id="CHEBI:15378"/>
        <dbReference type="ChEBI" id="CHEBI:16526"/>
        <dbReference type="ChEBI" id="CHEBI:57287"/>
        <dbReference type="ChEBI" id="CHEBI:57327"/>
        <dbReference type="ChEBI" id="CHEBI:57384"/>
        <dbReference type="ChEBI" id="CHEBI:57783"/>
        <dbReference type="ChEBI" id="CHEBI:58349"/>
        <dbReference type="ChEBI" id="CHEBI:133301"/>
        <dbReference type="ChEBI" id="CHEBI:142260"/>
        <dbReference type="EC" id="2.3.1.292"/>
    </reaction>
</comment>
<comment type="function">
    <text evidence="15">Part of the PpsABCDE complex involved in the biosynthesis of the lipid core common to phthiocerols and phenolphthiocerols by successive additions of malonyl-CoA or methylmalonyl-CoA extender units. PpsA can accept as substrate the activated forms of either icosanoyl (C20), docosanoyl (C22) or lignoceroyl (C24) groups from FadD26, or a (4-hydroxyphenyl)-C17 or (4-hydroxyphenyl)-C19 fatty acyl from FadD29. PpsA initiates the biosynthesis and extends its substrate using a malonyl-CoA extender unit. The PpsB and PpsC proteins add the second and third malonyl-CoA extender units. PpsD adds an (R)-methylmalonyl unit and PpsE adds a second (R)-methylmalonyl unit. The incorporation of the methylmalonyl units results in formation of two branched methyl groups in the elongated product.</text>
</comment>
<dbReference type="InterPro" id="IPR013968">
    <property type="entry name" value="PKS_KR"/>
</dbReference>
<evidence type="ECO:0000256" key="18">
    <source>
        <dbReference type="ARBA" id="ARBA00075053"/>
    </source>
</evidence>
<dbReference type="SUPFAM" id="SSF53901">
    <property type="entry name" value="Thiolase-like"/>
    <property type="match status" value="1"/>
</dbReference>
<evidence type="ECO:0000313" key="25">
    <source>
        <dbReference type="Proteomes" id="UP000287171"/>
    </source>
</evidence>
<accession>A0A402BIW9</accession>
<evidence type="ECO:0000256" key="15">
    <source>
        <dbReference type="ARBA" id="ARBA00058455"/>
    </source>
</evidence>
<dbReference type="PROSITE" id="PS50075">
    <property type="entry name" value="CARRIER"/>
    <property type="match status" value="1"/>
</dbReference>
<keyword evidence="25" id="KW-1185">Reference proteome</keyword>
<evidence type="ECO:0000256" key="1">
    <source>
        <dbReference type="ARBA" id="ARBA00001937"/>
    </source>
</evidence>
<keyword evidence="4" id="KW-0597">Phosphoprotein</keyword>
<evidence type="ECO:0000313" key="24">
    <source>
        <dbReference type="EMBL" id="GCE31289.1"/>
    </source>
</evidence>
<evidence type="ECO:0000256" key="2">
    <source>
        <dbReference type="ARBA" id="ARBA00001957"/>
    </source>
</evidence>
<dbReference type="Gene3D" id="3.40.50.720">
    <property type="entry name" value="NAD(P)-binding Rossmann-like Domain"/>
    <property type="match status" value="1"/>
</dbReference>
<keyword evidence="7" id="KW-0521">NADP</keyword>
<evidence type="ECO:0000259" key="23">
    <source>
        <dbReference type="PROSITE" id="PS52004"/>
    </source>
</evidence>
<dbReference type="PANTHER" id="PTHR43775">
    <property type="entry name" value="FATTY ACID SYNTHASE"/>
    <property type="match status" value="1"/>
</dbReference>
<keyword evidence="6" id="KW-0276">Fatty acid metabolism</keyword>
<evidence type="ECO:0000256" key="13">
    <source>
        <dbReference type="ARBA" id="ARBA00052119"/>
    </source>
</evidence>
<dbReference type="Pfam" id="PF08659">
    <property type="entry name" value="KR"/>
    <property type="match status" value="1"/>
</dbReference>
<dbReference type="SUPFAM" id="SSF47336">
    <property type="entry name" value="ACP-like"/>
    <property type="match status" value="1"/>
</dbReference>
<evidence type="ECO:0000256" key="8">
    <source>
        <dbReference type="ARBA" id="ARBA00023002"/>
    </source>
</evidence>
<gene>
    <name evidence="24" type="ORF">KDA_67730</name>
</gene>
<sequence length="1546" mass="168151">MFSDNKGTPPDNAIAIIGMSGRFPDAKNIDEFWHNIRSGISSIRQFTDQELLAAGADAEALKQPNYVKAGVTLPGIELFDAQFFGFSPREAEVMDPQQRLFLECAQEALECAGYDPNTYQGLIGVFAGKGGNSYLVEHLVPNRASINTLQASTGNDSDALASTVAYKLNLKGPSIAIQTFCSTSLVAIHFACQSLLNYESDMTLAGGAAIQIPHGTGYLYEEGSIYSPDGTCHALDANAQGSVMGSGAGIVVLKRLADALDDGDQIYALIRGSAVNNDGTLRVSYTAPGLDGQTEVIAEAIGNADVPAESISYIETHGTGTKLGDAVELSAMKNAFALSTTKQQFCAIGSAKPNVGHLDRASGVTGLIKTIQALQHKVLPPSLNFTRANPDVQLEQSPFYVNTQLQEWSNEDGPRRAGVSSFGLGGTNAHVIVEEAPERQPGSASRTWQLLLLSARTESALEAATTNLQNYLQQHPTAELADIAYTLQVGRATYNYRRAIVCQSSADAVQILETKQTPIRQETLRGRGVAFLLSGLEEPAVGTAQELYSTEPAFQAAIDTCSQIVQERFQLDLLAALYPECQTRQRGGHLSRKHRHGNAKAPEAMADPLLAQMALFAIGYALAQLCQSWGIQPQAMLGYDLGEYIAACLAEVLSLEDALKLTMYRAQLAVRLPAGAMMIASLSPETAEPYLNEQITLAATHRPNSCVLSGSDEALDLLASQLSGQGISCQMLPTRYAWHSSQLAAVCTEFRTFVQSLQLQAPTTAYISNVTGNWITAEQAMDPDYWVQLLCQPIRFGNGVARLLQETDNLLLEVGCGPFLRTISAQHPACPKDRLDCVLATLPNTADTAQANMVAMLGGLWAAGTFIDWSAFYGREQRQRLALPTYPFERQRYWLETRKALYEEQVKHPTDDDWEKLPDLADWFNIPSWKRLPIPVGGSTSSHGSWLIFADEQGVGQALIEQLRAHGEDVVAVMPGSGFQQQGSNAYCVRVDVRGDYTRLFQALQADDKTPEHIVQLWNVAPIQPATQQVRPEQGLVPVLALTQAIADSACTQCALTFIVNGLWRILGTEQVQAEKACMLGPTRVIPQEYSNITCRCIDIVLPEHGGVATQLVEQLQQELLSASTDVVLAYREQSRWVQTFEAMPLPGSPQPLSPFRQKGIYLITGGLGGIGLATADYLARNVQARLVLTSRSGLPEREQWATILQTTGSEKGTGRMIRQVLDLEKHGAQVLTCAVNVADEQGMAQVIARAQATFGPLNGVIHAAGIPASGLIQQKAAEDARRVLQPKIQGTQVLERVLADVPLDFLVLFSSTSSVTGGGPGQIDYCAANAYLDAHAQQHSSRQRKTVAINWGEWQWDAWEDGLQGYPKDVQEYFKKRRASVGISFDEGMEALTRILTQSLSQVIVSTTDFQRVVTNSKHFSVSTVLEKFHDLHQADSKHQRPVLANDYVAPGTEAEGKLVTIWEELLGLEQVGIHDNFFELGGNSLMGTQLIARFRKAFQANLPLSLVYEALTVAEQAQTIHRLLDEPHKSSADSRNAQSAVSVR</sequence>
<dbReference type="InterPro" id="IPR036736">
    <property type="entry name" value="ACP-like_sf"/>
</dbReference>
<dbReference type="SMART" id="SM00822">
    <property type="entry name" value="PKS_KR"/>
    <property type="match status" value="1"/>
</dbReference>
<evidence type="ECO:0000256" key="14">
    <source>
        <dbReference type="ARBA" id="ARBA00052745"/>
    </source>
</evidence>
<dbReference type="Pfam" id="PF22621">
    <property type="entry name" value="CurL-like_PKS_C"/>
    <property type="match status" value="1"/>
</dbReference>
<dbReference type="GO" id="GO:0034081">
    <property type="term" value="C:polyketide synthase complex"/>
    <property type="evidence" value="ECO:0007669"/>
    <property type="project" value="UniProtKB-ARBA"/>
</dbReference>
<dbReference type="FunFam" id="1.10.1200.10:FF:000005">
    <property type="entry name" value="Nonribosomal peptide synthetase 1"/>
    <property type="match status" value="1"/>
</dbReference>
<evidence type="ECO:0000256" key="17">
    <source>
        <dbReference type="ARBA" id="ARBA00073623"/>
    </source>
</evidence>
<evidence type="ECO:0000256" key="4">
    <source>
        <dbReference type="ARBA" id="ARBA00022553"/>
    </source>
</evidence>
<comment type="catalytic activity">
    <reaction evidence="14">
        <text>icosanoyl-[(phenol)carboxyphthiodiolenone synthase] + 2 (S)-methylmalonyl-CoA + 3 malonyl-CoA + 5 NADPH + 10 H(+) = C32-carboxyphthiodiolenone-[(phenol)carboxyphthiodiolenone synthase] + 5 CO2 + 5 NADP(+) + 5 CoA + 2 H2O</text>
        <dbReference type="Rhea" id="RHEA:57748"/>
        <dbReference type="Rhea" id="RHEA-COMP:14985"/>
        <dbReference type="Rhea" id="RHEA-COMP:14986"/>
        <dbReference type="ChEBI" id="CHEBI:15377"/>
        <dbReference type="ChEBI" id="CHEBI:15378"/>
        <dbReference type="ChEBI" id="CHEBI:16526"/>
        <dbReference type="ChEBI" id="CHEBI:57287"/>
        <dbReference type="ChEBI" id="CHEBI:57327"/>
        <dbReference type="ChEBI" id="CHEBI:57384"/>
        <dbReference type="ChEBI" id="CHEBI:57783"/>
        <dbReference type="ChEBI" id="CHEBI:58349"/>
        <dbReference type="ChEBI" id="CHEBI:87848"/>
        <dbReference type="ChEBI" id="CHEBI:142236"/>
        <dbReference type="EC" id="2.3.1.292"/>
    </reaction>
</comment>
<feature type="compositionally biased region" description="Polar residues" evidence="21">
    <location>
        <begin position="1535"/>
        <end position="1546"/>
    </location>
</feature>
<name>A0A402BIW9_9CHLR</name>
<dbReference type="Pfam" id="PF02801">
    <property type="entry name" value="Ketoacyl-synt_C"/>
    <property type="match status" value="1"/>
</dbReference>
<evidence type="ECO:0000256" key="20">
    <source>
        <dbReference type="ARBA" id="ARBA00084020"/>
    </source>
</evidence>
<dbReference type="InterPro" id="IPR049490">
    <property type="entry name" value="C883_1060-like_KR_N"/>
</dbReference>
<evidence type="ECO:0000256" key="3">
    <source>
        <dbReference type="ARBA" id="ARBA00022450"/>
    </source>
</evidence>
<dbReference type="SMART" id="SM00827">
    <property type="entry name" value="PKS_AT"/>
    <property type="match status" value="1"/>
</dbReference>
<dbReference type="Pfam" id="PF00550">
    <property type="entry name" value="PP-binding"/>
    <property type="match status" value="1"/>
</dbReference>
<dbReference type="GO" id="GO:0004312">
    <property type="term" value="F:fatty acid synthase activity"/>
    <property type="evidence" value="ECO:0007669"/>
    <property type="project" value="TreeGrafter"/>
</dbReference>
<organism evidence="24 25">
    <name type="scientific">Dictyobacter alpinus</name>
    <dbReference type="NCBI Taxonomy" id="2014873"/>
    <lineage>
        <taxon>Bacteria</taxon>
        <taxon>Bacillati</taxon>
        <taxon>Chloroflexota</taxon>
        <taxon>Ktedonobacteria</taxon>
        <taxon>Ktedonobacterales</taxon>
        <taxon>Dictyobacteraceae</taxon>
        <taxon>Dictyobacter</taxon>
    </lineage>
</organism>
<dbReference type="Gene3D" id="3.40.366.10">
    <property type="entry name" value="Malonyl-Coenzyme A Acyl Carrier Protein, domain 2"/>
    <property type="match status" value="1"/>
</dbReference>
<dbReference type="InterPro" id="IPR006162">
    <property type="entry name" value="Ppantetheine_attach_site"/>
</dbReference>
<dbReference type="PROSITE" id="PS52004">
    <property type="entry name" value="KS3_2"/>
    <property type="match status" value="1"/>
</dbReference>
<evidence type="ECO:0000256" key="16">
    <source>
        <dbReference type="ARBA" id="ARBA00066974"/>
    </source>
</evidence>
<dbReference type="InterPro" id="IPR050091">
    <property type="entry name" value="PKS_NRPS_Biosynth_Enz"/>
</dbReference>
<dbReference type="Gene3D" id="1.10.1200.10">
    <property type="entry name" value="ACP-like"/>
    <property type="match status" value="1"/>
</dbReference>
<dbReference type="SMART" id="SM00825">
    <property type="entry name" value="PKS_KS"/>
    <property type="match status" value="1"/>
</dbReference>
<dbReference type="InterPro" id="IPR057326">
    <property type="entry name" value="KR_dom"/>
</dbReference>
<evidence type="ECO:0000256" key="19">
    <source>
        <dbReference type="ARBA" id="ARBA00078169"/>
    </source>
</evidence>
<feature type="domain" description="Ketosynthase family 3 (KS3)" evidence="23">
    <location>
        <begin position="11"/>
        <end position="435"/>
    </location>
</feature>
<dbReference type="PROSITE" id="PS00012">
    <property type="entry name" value="PHOSPHOPANTETHEINE"/>
    <property type="match status" value="1"/>
</dbReference>
<evidence type="ECO:0000256" key="7">
    <source>
        <dbReference type="ARBA" id="ARBA00022857"/>
    </source>
</evidence>
<comment type="cofactor">
    <cofactor evidence="1">
        <name>NADP(+)</name>
        <dbReference type="ChEBI" id="CHEBI:58349"/>
    </cofactor>
</comment>
<dbReference type="Proteomes" id="UP000287171">
    <property type="component" value="Unassembled WGS sequence"/>
</dbReference>
<evidence type="ECO:0000256" key="9">
    <source>
        <dbReference type="ARBA" id="ARBA00023098"/>
    </source>
</evidence>
<dbReference type="SUPFAM" id="SSF51735">
    <property type="entry name" value="NAD(P)-binding Rossmann-fold domains"/>
    <property type="match status" value="2"/>
</dbReference>
<comment type="caution">
    <text evidence="24">The sequence shown here is derived from an EMBL/GenBank/DDBJ whole genome shotgun (WGS) entry which is preliminary data.</text>
</comment>
<dbReference type="EC" id="2.3.1.292" evidence="16"/>
<proteinExistence type="predicted"/>
<dbReference type="InterPro" id="IPR001227">
    <property type="entry name" value="Ac_transferase_dom_sf"/>
</dbReference>
<dbReference type="EMBL" id="BIFT01000002">
    <property type="protein sequence ID" value="GCE31289.1"/>
    <property type="molecule type" value="Genomic_DNA"/>
</dbReference>
<dbReference type="SMART" id="SM00823">
    <property type="entry name" value="PKS_PP"/>
    <property type="match status" value="1"/>
</dbReference>
<dbReference type="CDD" id="cd08953">
    <property type="entry name" value="KR_2_SDR_x"/>
    <property type="match status" value="1"/>
</dbReference>
<dbReference type="Pfam" id="PF00109">
    <property type="entry name" value="ketoacyl-synt"/>
    <property type="match status" value="1"/>
</dbReference>
<dbReference type="GO" id="GO:0031177">
    <property type="term" value="F:phosphopantetheine binding"/>
    <property type="evidence" value="ECO:0007669"/>
    <property type="project" value="InterPro"/>
</dbReference>
<dbReference type="OrthoDB" id="139272at2"/>
<dbReference type="FunFam" id="3.40.47.10:FF:000042">
    <property type="entry name" value="Polyketide synthase Pks13"/>
    <property type="match status" value="1"/>
</dbReference>
<evidence type="ECO:0000256" key="6">
    <source>
        <dbReference type="ARBA" id="ARBA00022832"/>
    </source>
</evidence>
<dbReference type="InterPro" id="IPR020841">
    <property type="entry name" value="PKS_Beta-ketoAc_synthase_dom"/>
</dbReference>
<dbReference type="Pfam" id="PF00698">
    <property type="entry name" value="Acyl_transf_1"/>
    <property type="match status" value="1"/>
</dbReference>